<sequence>MIEKLNRKLEKQIPYLTPLCVLSGITFLSFLEAWAFLVPWIFACITFSSSLGLKVKDIGKALRNPLPIFVCLIILQVIMPLLAFGVGKLFFADNIYIVTGLVLAFIIPTGIVSLMWVSIHNGNTANTLSIILVNTLLSPFLVPLTLKVLLGADVSLDTVGLMNGLFWMIVIPSLLGILFSHFYSKPSVAVKAKLAPFSKIGLLVVIVFNSSVISPYFTRVDLQLVILLVILVALVITGYAIGIFSAKLFKWDYGIAISLAYNSGIRNNGVGAALAITYFPPQVTLPIIVVILFQQVLAATIGKFLKKPEEEQEKLLKASNI</sequence>
<keyword evidence="4 5" id="KW-0472">Membrane</keyword>
<dbReference type="PANTHER" id="PTHR10361">
    <property type="entry name" value="SODIUM-BILE ACID COTRANSPORTER"/>
    <property type="match status" value="1"/>
</dbReference>
<evidence type="ECO:0000313" key="7">
    <source>
        <dbReference type="Proteomes" id="UP000290649"/>
    </source>
</evidence>
<keyword evidence="7" id="KW-1185">Reference proteome</keyword>
<dbReference type="Gene3D" id="1.20.1530.20">
    <property type="match status" value="1"/>
</dbReference>
<feature type="transmembrane region" description="Helical" evidence="5">
    <location>
        <begin position="65"/>
        <end position="83"/>
    </location>
</feature>
<gene>
    <name evidence="6" type="ORF">DS745_06015</name>
</gene>
<dbReference type="OrthoDB" id="1551454at2"/>
<comment type="subcellular location">
    <subcellularLocation>
        <location evidence="1">Membrane</location>
        <topology evidence="1">Multi-pass membrane protein</topology>
    </subcellularLocation>
</comment>
<evidence type="ECO:0000256" key="4">
    <source>
        <dbReference type="ARBA" id="ARBA00023136"/>
    </source>
</evidence>
<feature type="transmembrane region" description="Helical" evidence="5">
    <location>
        <begin position="196"/>
        <end position="218"/>
    </location>
</feature>
<dbReference type="AlphaFoldDB" id="A0A4Q0VVF2"/>
<evidence type="ECO:0000256" key="1">
    <source>
        <dbReference type="ARBA" id="ARBA00004141"/>
    </source>
</evidence>
<protein>
    <submittedName>
        <fullName evidence="6">Bile acid:sodium symporter family protein</fullName>
    </submittedName>
</protein>
<evidence type="ECO:0000256" key="2">
    <source>
        <dbReference type="ARBA" id="ARBA00022692"/>
    </source>
</evidence>
<reference evidence="6 7" key="1">
    <citation type="journal article" date="2019" name="Int. J. Syst. Evol. Microbiol.">
        <title>Anaerobacillus alkaliphilus sp. nov., a novel alkaliphilic and moderately halophilic bacterium.</title>
        <authorList>
            <person name="Borsodi A.K."/>
            <person name="Aszalos J.M."/>
            <person name="Bihari P."/>
            <person name="Nagy I."/>
            <person name="Schumann P."/>
            <person name="Sproer C."/>
            <person name="Kovacs A.L."/>
            <person name="Boka K."/>
            <person name="Dobosy P."/>
            <person name="Ovari M."/>
            <person name="Szili-Kovacs T."/>
            <person name="Toth E."/>
        </authorList>
    </citation>
    <scope>NUCLEOTIDE SEQUENCE [LARGE SCALE GENOMIC DNA]</scope>
    <source>
        <strain evidence="6 7">B16-10</strain>
    </source>
</reference>
<name>A0A4Q0VVF2_9BACI</name>
<dbReference type="InterPro" id="IPR038770">
    <property type="entry name" value="Na+/solute_symporter_sf"/>
</dbReference>
<accession>A0A4Q0VVF2</accession>
<evidence type="ECO:0000256" key="3">
    <source>
        <dbReference type="ARBA" id="ARBA00022989"/>
    </source>
</evidence>
<dbReference type="GO" id="GO:0016020">
    <property type="term" value="C:membrane"/>
    <property type="evidence" value="ECO:0007669"/>
    <property type="project" value="UniProtKB-SubCell"/>
</dbReference>
<keyword evidence="3 5" id="KW-1133">Transmembrane helix</keyword>
<keyword evidence="2 5" id="KW-0812">Transmembrane</keyword>
<feature type="transmembrane region" description="Helical" evidence="5">
    <location>
        <begin position="164"/>
        <end position="184"/>
    </location>
</feature>
<evidence type="ECO:0000256" key="5">
    <source>
        <dbReference type="SAM" id="Phobius"/>
    </source>
</evidence>
<dbReference type="PANTHER" id="PTHR10361:SF28">
    <property type="entry name" value="P3 PROTEIN-RELATED"/>
    <property type="match status" value="1"/>
</dbReference>
<feature type="transmembrane region" description="Helical" evidence="5">
    <location>
        <begin position="95"/>
        <end position="119"/>
    </location>
</feature>
<dbReference type="RefSeq" id="WP_129077373.1">
    <property type="nucleotide sequence ID" value="NZ_QOUX01000023.1"/>
</dbReference>
<comment type="caution">
    <text evidence="6">The sequence shown here is derived from an EMBL/GenBank/DDBJ whole genome shotgun (WGS) entry which is preliminary data.</text>
</comment>
<evidence type="ECO:0000313" key="6">
    <source>
        <dbReference type="EMBL" id="RXJ02526.1"/>
    </source>
</evidence>
<proteinExistence type="predicted"/>
<feature type="transmembrane region" description="Helical" evidence="5">
    <location>
        <begin position="224"/>
        <end position="246"/>
    </location>
</feature>
<organism evidence="6 7">
    <name type="scientific">Anaerobacillus alkaliphilus</name>
    <dbReference type="NCBI Taxonomy" id="1548597"/>
    <lineage>
        <taxon>Bacteria</taxon>
        <taxon>Bacillati</taxon>
        <taxon>Bacillota</taxon>
        <taxon>Bacilli</taxon>
        <taxon>Bacillales</taxon>
        <taxon>Bacillaceae</taxon>
        <taxon>Anaerobacillus</taxon>
    </lineage>
</organism>
<dbReference type="Proteomes" id="UP000290649">
    <property type="component" value="Unassembled WGS sequence"/>
</dbReference>
<dbReference type="EMBL" id="QOUX01000023">
    <property type="protein sequence ID" value="RXJ02526.1"/>
    <property type="molecule type" value="Genomic_DNA"/>
</dbReference>
<dbReference type="InterPro" id="IPR004710">
    <property type="entry name" value="Bilac:Na_transpt"/>
</dbReference>
<dbReference type="Pfam" id="PF01758">
    <property type="entry name" value="SBF"/>
    <property type="match status" value="1"/>
</dbReference>
<dbReference type="InterPro" id="IPR002657">
    <property type="entry name" value="BilAc:Na_symport/Acr3"/>
</dbReference>
<feature type="transmembrane region" description="Helical" evidence="5">
    <location>
        <begin position="131"/>
        <end position="152"/>
    </location>
</feature>